<name>A0ABQ3PJM0_9ACTN</name>
<comment type="caution">
    <text evidence="2">The sequence shown here is derived from an EMBL/GenBank/DDBJ whole genome shotgun (WGS) entry which is preliminary data.</text>
</comment>
<protein>
    <submittedName>
        <fullName evidence="2">Uncharacterized protein</fullName>
    </submittedName>
</protein>
<dbReference type="Proteomes" id="UP001052739">
    <property type="component" value="Unassembled WGS sequence"/>
</dbReference>
<keyword evidence="3" id="KW-1185">Reference proteome</keyword>
<organism evidence="2 3">
    <name type="scientific">Streptomyces hydrogenans</name>
    <dbReference type="NCBI Taxonomy" id="1873719"/>
    <lineage>
        <taxon>Bacteria</taxon>
        <taxon>Bacillati</taxon>
        <taxon>Actinomycetota</taxon>
        <taxon>Actinomycetes</taxon>
        <taxon>Kitasatosporales</taxon>
        <taxon>Streptomycetaceae</taxon>
        <taxon>Streptomyces</taxon>
    </lineage>
</organism>
<evidence type="ECO:0000313" key="3">
    <source>
        <dbReference type="Proteomes" id="UP001052739"/>
    </source>
</evidence>
<feature type="region of interest" description="Disordered" evidence="1">
    <location>
        <begin position="1"/>
        <end position="29"/>
    </location>
</feature>
<feature type="compositionally biased region" description="Polar residues" evidence="1">
    <location>
        <begin position="1"/>
        <end position="11"/>
    </location>
</feature>
<dbReference type="RefSeq" id="WP_190222781.1">
    <property type="nucleotide sequence ID" value="NZ_BNBS01000020.1"/>
</dbReference>
<proteinExistence type="predicted"/>
<dbReference type="EMBL" id="BNDW01000068">
    <property type="protein sequence ID" value="GHI25198.1"/>
    <property type="molecule type" value="Genomic_DNA"/>
</dbReference>
<accession>A0ABQ3PJM0</accession>
<evidence type="ECO:0000313" key="2">
    <source>
        <dbReference type="EMBL" id="GHI25198.1"/>
    </source>
</evidence>
<evidence type="ECO:0000256" key="1">
    <source>
        <dbReference type="SAM" id="MobiDB-lite"/>
    </source>
</evidence>
<gene>
    <name evidence="2" type="ORF">Shyd_65690</name>
</gene>
<sequence>MTRRMQANPTWSPGHHQPEHDENEFCSSSPACIPIEEKPVPNLTNAVSALPAHGTDALTLKGRVLALVAGTVGVPNTGTYVVADGVVHKAAARYVKERLQPGGRLWKWTLEAEEPRAPFFEEGKTYLWAKTKDQFGRRCTFKVDTVKDNPAGGKTAFGLQDSLMSGAIWVTVSSLDGWEEVR</sequence>
<reference evidence="2" key="1">
    <citation type="submission" date="2024-05" db="EMBL/GenBank/DDBJ databases">
        <title>Whole genome shotgun sequence of Streptomyces hydrogenans NBRC 13475.</title>
        <authorList>
            <person name="Komaki H."/>
            <person name="Tamura T."/>
        </authorList>
    </citation>
    <scope>NUCLEOTIDE SEQUENCE</scope>
    <source>
        <strain evidence="2">NBRC 13475</strain>
    </source>
</reference>